<dbReference type="Gene3D" id="1.20.5.110">
    <property type="match status" value="1"/>
</dbReference>
<sequence>MHAWARPGALARPAGRARLPLAPGAARPSRLRVARPVARGVAADAAQPGSGGGGGGGGGSAQKPVVTGGGDGDGDGGARAPGPPSWARGFWGFSSAFFAGMVIIVAGVFTALKAGDDMSRSLVRTTDLAALRADTAALGAKQEAAMAALGAKLEKLADSMGQARLEAQAAQLGLEGRFGGLEGRFDRLEGRLDRLEGRLTALAVVLGAGLAVGLGRKPGAGRGAG</sequence>
<comment type="caution">
    <text evidence="3">The sequence shown here is derived from an EMBL/GenBank/DDBJ whole genome shotgun (WGS) entry which is preliminary data.</text>
</comment>
<dbReference type="Proteomes" id="UP000247498">
    <property type="component" value="Unassembled WGS sequence"/>
</dbReference>
<keyword evidence="2" id="KW-0472">Membrane</keyword>
<feature type="region of interest" description="Disordered" evidence="1">
    <location>
        <begin position="39"/>
        <end position="83"/>
    </location>
</feature>
<proteinExistence type="predicted"/>
<evidence type="ECO:0000256" key="2">
    <source>
        <dbReference type="SAM" id="Phobius"/>
    </source>
</evidence>
<keyword evidence="2" id="KW-1133">Transmembrane helix</keyword>
<organism evidence="3 4">
    <name type="scientific">Raphidocelis subcapitata</name>
    <dbReference type="NCBI Taxonomy" id="307507"/>
    <lineage>
        <taxon>Eukaryota</taxon>
        <taxon>Viridiplantae</taxon>
        <taxon>Chlorophyta</taxon>
        <taxon>core chlorophytes</taxon>
        <taxon>Chlorophyceae</taxon>
        <taxon>CS clade</taxon>
        <taxon>Sphaeropleales</taxon>
        <taxon>Selenastraceae</taxon>
        <taxon>Raphidocelis</taxon>
    </lineage>
</organism>
<accession>A0A2V0PQB1</accession>
<name>A0A2V0PQB1_9CHLO</name>
<feature type="compositionally biased region" description="Gly residues" evidence="1">
    <location>
        <begin position="49"/>
        <end position="60"/>
    </location>
</feature>
<protein>
    <submittedName>
        <fullName evidence="3">Uncharacterized protein</fullName>
    </submittedName>
</protein>
<keyword evidence="2" id="KW-0812">Transmembrane</keyword>
<evidence type="ECO:0000256" key="1">
    <source>
        <dbReference type="SAM" id="MobiDB-lite"/>
    </source>
</evidence>
<evidence type="ECO:0000313" key="4">
    <source>
        <dbReference type="Proteomes" id="UP000247498"/>
    </source>
</evidence>
<gene>
    <name evidence="3" type="ORF">Rsub_12381</name>
</gene>
<feature type="compositionally biased region" description="Gly residues" evidence="1">
    <location>
        <begin position="67"/>
        <end position="79"/>
    </location>
</feature>
<feature type="transmembrane region" description="Helical" evidence="2">
    <location>
        <begin position="90"/>
        <end position="112"/>
    </location>
</feature>
<dbReference type="AlphaFoldDB" id="A0A2V0PQB1"/>
<evidence type="ECO:0000313" key="3">
    <source>
        <dbReference type="EMBL" id="GBF99687.1"/>
    </source>
</evidence>
<keyword evidence="4" id="KW-1185">Reference proteome</keyword>
<reference evidence="3 4" key="1">
    <citation type="journal article" date="2018" name="Sci. Rep.">
        <title>Raphidocelis subcapitata (=Pseudokirchneriella subcapitata) provides an insight into genome evolution and environmental adaptations in the Sphaeropleales.</title>
        <authorList>
            <person name="Suzuki S."/>
            <person name="Yamaguchi H."/>
            <person name="Nakajima N."/>
            <person name="Kawachi M."/>
        </authorList>
    </citation>
    <scope>NUCLEOTIDE SEQUENCE [LARGE SCALE GENOMIC DNA]</scope>
    <source>
        <strain evidence="3 4">NIES-35</strain>
    </source>
</reference>
<dbReference type="EMBL" id="BDRX01000168">
    <property type="protein sequence ID" value="GBF99687.1"/>
    <property type="molecule type" value="Genomic_DNA"/>
</dbReference>
<dbReference type="InParanoid" id="A0A2V0PQB1"/>